<dbReference type="SUPFAM" id="SSF144052">
    <property type="entry name" value="Thermophilic metalloprotease-like"/>
    <property type="match status" value="1"/>
</dbReference>
<dbReference type="GO" id="GO:0004177">
    <property type="term" value="F:aminopeptidase activity"/>
    <property type="evidence" value="ECO:0007669"/>
    <property type="project" value="UniProtKB-KW"/>
</dbReference>
<dbReference type="InterPro" id="IPR035097">
    <property type="entry name" value="M29_N-terminal"/>
</dbReference>
<comment type="similarity">
    <text evidence="4">Belongs to the peptidase M29 family.</text>
</comment>
<keyword evidence="6" id="KW-0645">Protease</keyword>
<dbReference type="GO" id="GO:0006508">
    <property type="term" value="P:proteolysis"/>
    <property type="evidence" value="ECO:0007669"/>
    <property type="project" value="UniProtKB-KW"/>
</dbReference>
<evidence type="ECO:0000313" key="10">
    <source>
        <dbReference type="EMBL" id="CQR71908.1"/>
    </source>
</evidence>
<dbReference type="PANTHER" id="PTHR34448">
    <property type="entry name" value="AMINOPEPTIDASE"/>
    <property type="match status" value="1"/>
</dbReference>
<organism evidence="10 11">
    <name type="scientific">Sporomusa ovata</name>
    <dbReference type="NCBI Taxonomy" id="2378"/>
    <lineage>
        <taxon>Bacteria</taxon>
        <taxon>Bacillati</taxon>
        <taxon>Bacillota</taxon>
        <taxon>Negativicutes</taxon>
        <taxon>Selenomonadales</taxon>
        <taxon>Sporomusaceae</taxon>
        <taxon>Sporomusa</taxon>
    </lineage>
</organism>
<name>A0A0U1KWT1_9FIRM</name>
<comment type="cofactor">
    <cofactor evidence="3">
        <name>Zn(2+)</name>
        <dbReference type="ChEBI" id="CHEBI:29105"/>
    </cofactor>
</comment>
<dbReference type="GO" id="GO:0046872">
    <property type="term" value="F:metal ion binding"/>
    <property type="evidence" value="ECO:0007669"/>
    <property type="project" value="UniProtKB-KW"/>
</dbReference>
<dbReference type="InterPro" id="IPR052170">
    <property type="entry name" value="M29_Exopeptidase"/>
</dbReference>
<gene>
    <name evidence="10" type="ORF">SpAn4DRAFT_4970</name>
</gene>
<keyword evidence="8" id="KW-0378">Hydrolase</keyword>
<evidence type="ECO:0000256" key="6">
    <source>
        <dbReference type="ARBA" id="ARBA00022670"/>
    </source>
</evidence>
<dbReference type="PANTHER" id="PTHR34448:SF1">
    <property type="entry name" value="BLL6088 PROTEIN"/>
    <property type="match status" value="1"/>
</dbReference>
<dbReference type="Pfam" id="PF02073">
    <property type="entry name" value="Peptidase_M29"/>
    <property type="match status" value="1"/>
</dbReference>
<keyword evidence="5 10" id="KW-0031">Aminopeptidase</keyword>
<dbReference type="RefSeq" id="WP_021166904.1">
    <property type="nucleotide sequence ID" value="NZ_CTRP01000006.1"/>
</dbReference>
<proteinExistence type="inferred from homology"/>
<dbReference type="AlphaFoldDB" id="A0A0U1KWT1"/>
<evidence type="ECO:0000256" key="3">
    <source>
        <dbReference type="ARBA" id="ARBA00001947"/>
    </source>
</evidence>
<evidence type="ECO:0000256" key="5">
    <source>
        <dbReference type="ARBA" id="ARBA00022438"/>
    </source>
</evidence>
<comment type="cofactor">
    <cofactor evidence="1">
        <name>Co(2+)</name>
        <dbReference type="ChEBI" id="CHEBI:48828"/>
    </cofactor>
</comment>
<sequence length="370" mass="41379">MDPRVKTLAQNLIGYSTSLAPGEKILIEMFDDALPLAKALVDEAYAAGGIPFLEIKNSQLQRSLLRKASGEQFALVASWEQARMKEMNAYIAIRASFNIAEMADVSDAQLQSYQQNWVKPVHLDVRVPHTKWCILRWPNASMAQLSNSSTEAFEDFYFQVCNLDYAKMAKAMDPLIALMEKTDKVKITGPDTELTFSIKGIPAVKCSGLRNIPDGEVYTAPVRESVNGVLSYNTPSVYQGFTYENIRLEFKNGKIIKATANDSEKINKVFDIDEGARYIGEFALGVNPYIEKPMKDILFDEKIKGSFHFTPGNAYDAAFNGNKSVIHWDLVCIQTAEYGGGEIWFDDKLIRKDGQFVRPELAGLNPESLL</sequence>
<keyword evidence="7" id="KW-0479">Metal-binding</keyword>
<accession>A0A0U1KWT1</accession>
<dbReference type="EMBL" id="CTRP01000006">
    <property type="protein sequence ID" value="CQR71908.1"/>
    <property type="molecule type" value="Genomic_DNA"/>
</dbReference>
<evidence type="ECO:0000256" key="8">
    <source>
        <dbReference type="ARBA" id="ARBA00022801"/>
    </source>
</evidence>
<evidence type="ECO:0000313" key="11">
    <source>
        <dbReference type="Proteomes" id="UP000049855"/>
    </source>
</evidence>
<comment type="cofactor">
    <cofactor evidence="2">
        <name>Mg(2+)</name>
        <dbReference type="ChEBI" id="CHEBI:18420"/>
    </cofactor>
</comment>
<dbReference type="Gene3D" id="3.40.1830.10">
    <property type="entry name" value="Thermophilic metalloprotease (M29)"/>
    <property type="match status" value="1"/>
</dbReference>
<dbReference type="GO" id="GO:0008237">
    <property type="term" value="F:metallopeptidase activity"/>
    <property type="evidence" value="ECO:0007669"/>
    <property type="project" value="UniProtKB-KW"/>
</dbReference>
<evidence type="ECO:0000256" key="9">
    <source>
        <dbReference type="ARBA" id="ARBA00023049"/>
    </source>
</evidence>
<protein>
    <submittedName>
        <fullName evidence="10">Aminopeptidase</fullName>
    </submittedName>
</protein>
<reference evidence="11" key="1">
    <citation type="submission" date="2015-03" db="EMBL/GenBank/DDBJ databases">
        <authorList>
            <person name="Nijsse Bart"/>
        </authorList>
    </citation>
    <scope>NUCLEOTIDE SEQUENCE [LARGE SCALE GENOMIC DNA]</scope>
</reference>
<evidence type="ECO:0000256" key="2">
    <source>
        <dbReference type="ARBA" id="ARBA00001946"/>
    </source>
</evidence>
<dbReference type="Proteomes" id="UP000049855">
    <property type="component" value="Unassembled WGS sequence"/>
</dbReference>
<evidence type="ECO:0000256" key="1">
    <source>
        <dbReference type="ARBA" id="ARBA00001941"/>
    </source>
</evidence>
<evidence type="ECO:0000256" key="7">
    <source>
        <dbReference type="ARBA" id="ARBA00022723"/>
    </source>
</evidence>
<keyword evidence="11" id="KW-1185">Reference proteome</keyword>
<evidence type="ECO:0000256" key="4">
    <source>
        <dbReference type="ARBA" id="ARBA00008236"/>
    </source>
</evidence>
<keyword evidence="9" id="KW-0482">Metalloprotease</keyword>
<dbReference type="InterPro" id="IPR000787">
    <property type="entry name" value="Peptidase_M29"/>
</dbReference>